<dbReference type="Proteomes" id="UP000198318">
    <property type="component" value="Unassembled WGS sequence"/>
</dbReference>
<accession>A0A239HC51</accession>
<evidence type="ECO:0000313" key="4">
    <source>
        <dbReference type="Proteomes" id="UP000198318"/>
    </source>
</evidence>
<dbReference type="InterPro" id="IPR002034">
    <property type="entry name" value="AIPM/Hcit_synth_CS"/>
</dbReference>
<dbReference type="Pfam" id="PF00682">
    <property type="entry name" value="HMGL-like"/>
    <property type="match status" value="1"/>
</dbReference>
<keyword evidence="1" id="KW-0808">Transferase</keyword>
<dbReference type="AlphaFoldDB" id="A0A239HC51"/>
<dbReference type="Gene3D" id="1.10.238.260">
    <property type="match status" value="1"/>
</dbReference>
<protein>
    <submittedName>
        <fullName evidence="3">Homocitrate synthase NifV</fullName>
    </submittedName>
</protein>
<keyword evidence="4" id="KW-1185">Reference proteome</keyword>
<dbReference type="InterPro" id="IPR054691">
    <property type="entry name" value="LeuA/HCS_post-cat"/>
</dbReference>
<proteinExistence type="predicted"/>
<organism evidence="3 4">
    <name type="scientific">Actinomadura meyerae</name>
    <dbReference type="NCBI Taxonomy" id="240840"/>
    <lineage>
        <taxon>Bacteria</taxon>
        <taxon>Bacillati</taxon>
        <taxon>Actinomycetota</taxon>
        <taxon>Actinomycetes</taxon>
        <taxon>Streptosporangiales</taxon>
        <taxon>Thermomonosporaceae</taxon>
        <taxon>Actinomadura</taxon>
    </lineage>
</organism>
<dbReference type="GO" id="GO:0019752">
    <property type="term" value="P:carboxylic acid metabolic process"/>
    <property type="evidence" value="ECO:0007669"/>
    <property type="project" value="InterPro"/>
</dbReference>
<dbReference type="Gene3D" id="3.20.20.70">
    <property type="entry name" value="Aldolase class I"/>
    <property type="match status" value="1"/>
</dbReference>
<dbReference type="EMBL" id="FZOR01000009">
    <property type="protein sequence ID" value="SNS79006.1"/>
    <property type="molecule type" value="Genomic_DNA"/>
</dbReference>
<dbReference type="PROSITE" id="PS00816">
    <property type="entry name" value="AIPM_HOMOCIT_SYNTH_2"/>
    <property type="match status" value="1"/>
</dbReference>
<gene>
    <name evidence="3" type="ORF">SAMN05443665_1009101</name>
</gene>
<sequence length="413" mass="44588">MPQIHFLDVTNRDGVQTARTGLSKFGKTMVNFYLGRLGVAQSEIGFPFLFHEAPYVRAQIALAEAGAFGGLRLSGWCRGVAADVEKAAEVRAGGTGLAHYNLSISTSDYMIANKFRGRLDRAAIIREAAAAVRAAKAAGAETVGVNAEDGSRTDDGFLKEFALAAKEAGADRVRYCDTIGGDTPDRIRARFAELASAVGMPVETHCHNDLGLAVANSVSGALGDLEAGQDAWINTCVNGIGERSGNADLLSTILAFRHGFGLRERGIEFGDPIDLSWARRFALWASYAFGQPLPYNQVGVGRNAFAHESGIHADGALKDHGNYELYDEETLGPFPDDWHTRPGRVVLTGEYGGKAGFRHVMDELGIEPVEEDLAFRLVQLCNAQTGRPLTDDELRLIARHPRELSLLFPGQLD</sequence>
<evidence type="ECO:0000256" key="1">
    <source>
        <dbReference type="ARBA" id="ARBA00022679"/>
    </source>
</evidence>
<name>A0A239HC51_9ACTN</name>
<evidence type="ECO:0000259" key="2">
    <source>
        <dbReference type="PROSITE" id="PS50991"/>
    </source>
</evidence>
<dbReference type="SUPFAM" id="SSF51569">
    <property type="entry name" value="Aldolase"/>
    <property type="match status" value="1"/>
</dbReference>
<dbReference type="Pfam" id="PF22617">
    <property type="entry name" value="HCS_D2"/>
    <property type="match status" value="1"/>
</dbReference>
<dbReference type="RefSeq" id="WP_089326117.1">
    <property type="nucleotide sequence ID" value="NZ_FZOR01000009.1"/>
</dbReference>
<reference evidence="3 4" key="1">
    <citation type="submission" date="2017-06" db="EMBL/GenBank/DDBJ databases">
        <authorList>
            <person name="Kim H.J."/>
            <person name="Triplett B.A."/>
        </authorList>
    </citation>
    <scope>NUCLEOTIDE SEQUENCE [LARGE SCALE GENOMIC DNA]</scope>
    <source>
        <strain evidence="3 4">DSM 44715</strain>
    </source>
</reference>
<dbReference type="PANTHER" id="PTHR42880">
    <property type="entry name" value="HOMOCITRATE SYNTHASE"/>
    <property type="match status" value="1"/>
</dbReference>
<dbReference type="PROSITE" id="PS50991">
    <property type="entry name" value="PYR_CT"/>
    <property type="match status" value="1"/>
</dbReference>
<feature type="domain" description="Pyruvate carboxyltransferase" evidence="2">
    <location>
        <begin position="4"/>
        <end position="273"/>
    </location>
</feature>
<dbReference type="GO" id="GO:0046912">
    <property type="term" value="F:acyltransferase activity, acyl groups converted into alkyl on transfer"/>
    <property type="evidence" value="ECO:0007669"/>
    <property type="project" value="InterPro"/>
</dbReference>
<dbReference type="InterPro" id="IPR013785">
    <property type="entry name" value="Aldolase_TIM"/>
</dbReference>
<dbReference type="PANTHER" id="PTHR42880:SF1">
    <property type="entry name" value="ISOPROPYLMALATE_HOMOCITRATE_CITRAMALATE SYNTHASE FAMILY PROTEIN"/>
    <property type="match status" value="1"/>
</dbReference>
<evidence type="ECO:0000313" key="3">
    <source>
        <dbReference type="EMBL" id="SNS79006.1"/>
    </source>
</evidence>
<dbReference type="OrthoDB" id="9803573at2"/>
<dbReference type="InterPro" id="IPR000891">
    <property type="entry name" value="PYR_CT"/>
</dbReference>